<comment type="subcellular location">
    <subcellularLocation>
        <location evidence="1">Membrane</location>
    </subcellularLocation>
</comment>
<dbReference type="InterPro" id="IPR039910">
    <property type="entry name" value="D15-like"/>
</dbReference>
<dbReference type="PROSITE" id="PS51779">
    <property type="entry name" value="POTRA"/>
    <property type="match status" value="2"/>
</dbReference>
<evidence type="ECO:0000256" key="1">
    <source>
        <dbReference type="ARBA" id="ARBA00004370"/>
    </source>
</evidence>
<evidence type="ECO:0000313" key="5">
    <source>
        <dbReference type="EMBL" id="USI73837.1"/>
    </source>
</evidence>
<dbReference type="RefSeq" id="WP_252167643.1">
    <property type="nucleotide sequence ID" value="NZ_CP084930.1"/>
</dbReference>
<organism evidence="5 6">
    <name type="scientific">Sphingomonas morindae</name>
    <dbReference type="NCBI Taxonomy" id="1541170"/>
    <lineage>
        <taxon>Bacteria</taxon>
        <taxon>Pseudomonadati</taxon>
        <taxon>Pseudomonadota</taxon>
        <taxon>Alphaproteobacteria</taxon>
        <taxon>Sphingomonadales</taxon>
        <taxon>Sphingomonadaceae</taxon>
        <taxon>Sphingomonas</taxon>
    </lineage>
</organism>
<protein>
    <submittedName>
        <fullName evidence="5">BamA/TamA family outer membrane protein</fullName>
    </submittedName>
</protein>
<reference evidence="5" key="1">
    <citation type="journal article" date="2022" name="Toxins">
        <title>Genomic Analysis of Sphingopyxis sp. USTB-05 for Biodegrading Cyanobacterial Hepatotoxins.</title>
        <authorList>
            <person name="Liu C."/>
            <person name="Xu Q."/>
            <person name="Zhao Z."/>
            <person name="Zhang H."/>
            <person name="Liu X."/>
            <person name="Yin C."/>
            <person name="Liu Y."/>
            <person name="Yan H."/>
        </authorList>
    </citation>
    <scope>NUCLEOTIDE SEQUENCE</scope>
    <source>
        <strain evidence="5">NBD5</strain>
    </source>
</reference>
<feature type="domain" description="POTRA" evidence="4">
    <location>
        <begin position="282"/>
        <end position="355"/>
    </location>
</feature>
<keyword evidence="3" id="KW-0472">Membrane</keyword>
<keyword evidence="2" id="KW-1134">Transmembrane beta strand</keyword>
<dbReference type="Pfam" id="PF01103">
    <property type="entry name" value="Omp85"/>
    <property type="match status" value="1"/>
</dbReference>
<feature type="domain" description="POTRA" evidence="4">
    <location>
        <begin position="198"/>
        <end position="279"/>
    </location>
</feature>
<evidence type="ECO:0000259" key="4">
    <source>
        <dbReference type="PROSITE" id="PS51779"/>
    </source>
</evidence>
<proteinExistence type="predicted"/>
<dbReference type="EMBL" id="CP084930">
    <property type="protein sequence ID" value="USI73837.1"/>
    <property type="molecule type" value="Genomic_DNA"/>
</dbReference>
<evidence type="ECO:0000256" key="2">
    <source>
        <dbReference type="ARBA" id="ARBA00022452"/>
    </source>
</evidence>
<dbReference type="InterPro" id="IPR010827">
    <property type="entry name" value="BamA/TamA_POTRA"/>
</dbReference>
<dbReference type="Gene3D" id="3.10.20.310">
    <property type="entry name" value="membrane protein fhac"/>
    <property type="match status" value="2"/>
</dbReference>
<sequence>MSSAAARLSAWRARAAITLALCPAVARGEQPGIATPPADVLDPGSPLAPLPDLGVDWPDLSRPDEAAPLLVAPGPIPTLALPPPPPAAPVASRGRSVPVGEQRYTIRLDGLEDIGGGAALRTRFDELSVLHAGLEKPANVAQIDRRARQDAGLLRELLRAAGYYDAEVDTRVALPTGPVAGTAQRLQVALLASPGQRYAFAEVHVSGLAAAGEDAPALRSALALKPGDPADADRVNGGIAALRAALGARGYAFAVVADPDITINHDTHRATLALAVTPGARMRIGAIRLEGHRVFGPRHVTRISRLKPGDRYNAERLDDLRRALVATGLVSVVQIRPVRTADPQVVDLAVRLEPAPPRTVAAAIGYGTGEGASVELSWQHRNLLPPEGAVTFRGKAGTQEQLVSAQLRRGNFRQRDQVFTAQIAADHQKRPAYDANTFSISAGIERQTNIVWQKKWTWSYGVEFATSDERDVIAATGQPRRRTYYIAAVPTSLAYDGSDDLLNPSSGYRLAARVSPELSLQGSAFGYARLQIDGSAYQPLGDRIVLAARVRLGSIQGASRDRIAPTRRFYAGGGGSVRGFGYQRIGPRDVDNDPIGGRSLAEFGTEARFRFGNFGIVPFLDGGNLYTAALPRFTGFRFGTGLGVRYYTSFGPIRVDVGTPINRQPGDSRVAIYVSLGQAF</sequence>
<dbReference type="Gene3D" id="2.40.160.50">
    <property type="entry name" value="membrane protein fhac: a member of the omp85/tpsb transporter family"/>
    <property type="match status" value="1"/>
</dbReference>
<dbReference type="InterPro" id="IPR000184">
    <property type="entry name" value="Bac_surfAg_D15"/>
</dbReference>
<dbReference type="PANTHER" id="PTHR12815">
    <property type="entry name" value="SORTING AND ASSEMBLY MACHINERY SAMM50 PROTEIN FAMILY MEMBER"/>
    <property type="match status" value="1"/>
</dbReference>
<evidence type="ECO:0000313" key="6">
    <source>
        <dbReference type="Proteomes" id="UP001056937"/>
    </source>
</evidence>
<name>A0ABY4XA71_9SPHN</name>
<evidence type="ECO:0000256" key="3">
    <source>
        <dbReference type="ARBA" id="ARBA00023136"/>
    </source>
</evidence>
<dbReference type="InterPro" id="IPR034746">
    <property type="entry name" value="POTRA"/>
</dbReference>
<gene>
    <name evidence="5" type="ORF">LHA26_05050</name>
</gene>
<keyword evidence="6" id="KW-1185">Reference proteome</keyword>
<dbReference type="Pfam" id="PF07244">
    <property type="entry name" value="POTRA"/>
    <property type="match status" value="2"/>
</dbReference>
<keyword evidence="2" id="KW-0812">Transmembrane</keyword>
<accession>A0ABY4XA71</accession>
<dbReference type="PANTHER" id="PTHR12815:SF42">
    <property type="entry name" value="BACTERIAL SURFACE ANTIGEN (D15) DOMAIN-CONTAINING PROTEIN"/>
    <property type="match status" value="1"/>
</dbReference>
<dbReference type="Proteomes" id="UP001056937">
    <property type="component" value="Chromosome 1"/>
</dbReference>